<feature type="transmembrane region" description="Helical" evidence="1">
    <location>
        <begin position="154"/>
        <end position="175"/>
    </location>
</feature>
<gene>
    <name evidence="2" type="ORF">IV80_GL001761</name>
</gene>
<feature type="transmembrane region" description="Helical" evidence="1">
    <location>
        <begin position="122"/>
        <end position="147"/>
    </location>
</feature>
<dbReference type="OrthoDB" id="2242293at2"/>
<dbReference type="RefSeq" id="WP_057751599.1">
    <property type="nucleotide sequence ID" value="NZ_BJVH01000015.1"/>
</dbReference>
<evidence type="ECO:0008006" key="4">
    <source>
        <dbReference type="Google" id="ProtNLM"/>
    </source>
</evidence>
<dbReference type="Proteomes" id="UP000051568">
    <property type="component" value="Unassembled WGS sequence"/>
</dbReference>
<dbReference type="STRING" id="319652.IV80_GL001761"/>
<sequence length="207" mass="23116">MTKSDYMTSLKKHLTQLTKAEQDDVIEFYTEYIEDAEFKTESEIVTNLGTSKQLAHKILADYSIQAIENDKDQVQPASSKSKLKLIWMILLGILSTPVTIPGTILAIILFSIVLIIVAAFTLFMLALILSGFLIGVSTLYSGIVFLFLQPFTGLFYLGVGLTSTGIALLIIYISLRVWQKLLTSVIHSVHKIYQKFSHHQSSVKEAI</sequence>
<dbReference type="AlphaFoldDB" id="A0A0R2IMI9"/>
<name>A0A0R2IMI9_9LACO</name>
<keyword evidence="1" id="KW-0812">Transmembrane</keyword>
<evidence type="ECO:0000256" key="1">
    <source>
        <dbReference type="SAM" id="Phobius"/>
    </source>
</evidence>
<dbReference type="PATRIC" id="fig|319652.3.peg.1788"/>
<keyword evidence="1" id="KW-0472">Membrane</keyword>
<evidence type="ECO:0000313" key="3">
    <source>
        <dbReference type="Proteomes" id="UP000051568"/>
    </source>
</evidence>
<comment type="caution">
    <text evidence="2">The sequence shown here is derived from an EMBL/GenBank/DDBJ whole genome shotgun (WGS) entry which is preliminary data.</text>
</comment>
<feature type="transmembrane region" description="Helical" evidence="1">
    <location>
        <begin position="85"/>
        <end position="116"/>
    </location>
</feature>
<accession>A0A0R2IMI9</accession>
<evidence type="ECO:0000313" key="2">
    <source>
        <dbReference type="EMBL" id="KRN65918.1"/>
    </source>
</evidence>
<keyword evidence="1" id="KW-1133">Transmembrane helix</keyword>
<organism evidence="2 3">
    <name type="scientific">Pediococcus cellicola</name>
    <dbReference type="NCBI Taxonomy" id="319652"/>
    <lineage>
        <taxon>Bacteria</taxon>
        <taxon>Bacillati</taxon>
        <taxon>Bacillota</taxon>
        <taxon>Bacilli</taxon>
        <taxon>Lactobacillales</taxon>
        <taxon>Lactobacillaceae</taxon>
        <taxon>Pediococcus</taxon>
    </lineage>
</organism>
<proteinExistence type="predicted"/>
<keyword evidence="3" id="KW-1185">Reference proteome</keyword>
<dbReference type="Pfam" id="PF22564">
    <property type="entry name" value="HAAS"/>
    <property type="match status" value="1"/>
</dbReference>
<reference evidence="2 3" key="1">
    <citation type="journal article" date="2015" name="Genome Announc.">
        <title>Expanding the biotechnology potential of lactobacilli through comparative genomics of 213 strains and associated genera.</title>
        <authorList>
            <person name="Sun Z."/>
            <person name="Harris H.M."/>
            <person name="McCann A."/>
            <person name="Guo C."/>
            <person name="Argimon S."/>
            <person name="Zhang W."/>
            <person name="Yang X."/>
            <person name="Jeffery I.B."/>
            <person name="Cooney J.C."/>
            <person name="Kagawa T.F."/>
            <person name="Liu W."/>
            <person name="Song Y."/>
            <person name="Salvetti E."/>
            <person name="Wrobel A."/>
            <person name="Rasinkangas P."/>
            <person name="Parkhill J."/>
            <person name="Rea M.C."/>
            <person name="O'Sullivan O."/>
            <person name="Ritari J."/>
            <person name="Douillard F.P."/>
            <person name="Paul Ross R."/>
            <person name="Yang R."/>
            <person name="Briner A.E."/>
            <person name="Felis G.E."/>
            <person name="de Vos W.M."/>
            <person name="Barrangou R."/>
            <person name="Klaenhammer T.R."/>
            <person name="Caufield P.W."/>
            <person name="Cui Y."/>
            <person name="Zhang H."/>
            <person name="O'Toole P.W."/>
        </authorList>
    </citation>
    <scope>NUCLEOTIDE SEQUENCE [LARGE SCALE GENOMIC DNA]</scope>
    <source>
        <strain evidence="2 3">DSM 17757</strain>
    </source>
</reference>
<dbReference type="EMBL" id="JQBR01000007">
    <property type="protein sequence ID" value="KRN65918.1"/>
    <property type="molecule type" value="Genomic_DNA"/>
</dbReference>
<protein>
    <recommendedName>
        <fullName evidence="4">DUF1700 domain-containing protein</fullName>
    </recommendedName>
</protein>